<evidence type="ECO:0000313" key="3">
    <source>
        <dbReference type="Proteomes" id="UP000639338"/>
    </source>
</evidence>
<gene>
    <name evidence="2" type="ORF">HCN44_003473</name>
</gene>
<feature type="region of interest" description="Disordered" evidence="1">
    <location>
        <begin position="1"/>
        <end position="44"/>
    </location>
</feature>
<dbReference type="AlphaFoldDB" id="A0A834XLL0"/>
<organism evidence="2 3">
    <name type="scientific">Aphidius gifuensis</name>
    <name type="common">Parasitoid wasp</name>
    <dbReference type="NCBI Taxonomy" id="684658"/>
    <lineage>
        <taxon>Eukaryota</taxon>
        <taxon>Metazoa</taxon>
        <taxon>Ecdysozoa</taxon>
        <taxon>Arthropoda</taxon>
        <taxon>Hexapoda</taxon>
        <taxon>Insecta</taxon>
        <taxon>Pterygota</taxon>
        <taxon>Neoptera</taxon>
        <taxon>Endopterygota</taxon>
        <taxon>Hymenoptera</taxon>
        <taxon>Apocrita</taxon>
        <taxon>Ichneumonoidea</taxon>
        <taxon>Braconidae</taxon>
        <taxon>Aphidiinae</taxon>
        <taxon>Aphidius</taxon>
    </lineage>
</organism>
<proteinExistence type="predicted"/>
<name>A0A834XLL0_APHGI</name>
<evidence type="ECO:0000256" key="1">
    <source>
        <dbReference type="SAM" id="MobiDB-lite"/>
    </source>
</evidence>
<evidence type="ECO:0000313" key="2">
    <source>
        <dbReference type="EMBL" id="KAF7987610.1"/>
    </source>
</evidence>
<accession>A0A834XLL0</accession>
<dbReference type="Proteomes" id="UP000639338">
    <property type="component" value="Unassembled WGS sequence"/>
</dbReference>
<protein>
    <submittedName>
        <fullName evidence="2">Uncharacterized protein</fullName>
    </submittedName>
</protein>
<dbReference type="EMBL" id="JACMRX010000006">
    <property type="protein sequence ID" value="KAF7987610.1"/>
    <property type="molecule type" value="Genomic_DNA"/>
</dbReference>
<sequence length="209" mass="22832">MSTLLNTGSTDKIDTTPSSPIGSDRSTASSKRGRGDDEDEYDNILKKPKAVKNNIASVMSVLAKMNKRFDDIEAQVSPINDISGKLDKIDSLFQSLKEITDRLDATTASLCADNVETKSNLETLKARVDALALEPGDAHGNNNTVNILMHAANSNNTYIEKLIQKSTGSTEFVLSGFPNGPHLDEPLKLVTEYLKSFCISYIFSKLFLI</sequence>
<feature type="compositionally biased region" description="Polar residues" evidence="1">
    <location>
        <begin position="1"/>
        <end position="30"/>
    </location>
</feature>
<keyword evidence="3" id="KW-1185">Reference proteome</keyword>
<reference evidence="2 3" key="1">
    <citation type="submission" date="2020-08" db="EMBL/GenBank/DDBJ databases">
        <title>Aphidius gifuensis genome sequencing and assembly.</title>
        <authorList>
            <person name="Du Z."/>
        </authorList>
    </citation>
    <scope>NUCLEOTIDE SEQUENCE [LARGE SCALE GENOMIC DNA]</scope>
    <source>
        <strain evidence="2">YNYX2018</strain>
        <tissue evidence="2">Adults</tissue>
    </source>
</reference>
<comment type="caution">
    <text evidence="2">The sequence shown here is derived from an EMBL/GenBank/DDBJ whole genome shotgun (WGS) entry which is preliminary data.</text>
</comment>